<comment type="similarity">
    <text evidence="2">Belongs to the CPA3 antiporters (TC 2.A.63) subunit B family.</text>
</comment>
<sequence length="298" mass="29392">MPVFDILTATGAVFCAAIALGARDRVAAIAGFLLMGLVVALAWVRLGAPDVALAEAAIGAGLTGALLLRGAARIGPLEPAAPPARALRASAALLALGLAGLLGWAFAGAGGASVYPALVRASLAESGVGNPVTAVLLNFRAWDTLLEVVVLAVALLLVAALAPPRIDPAPLGEMVLPFARVVVPVAVLLAGHLLWLGAEAPGGAFQAGAVLAGGAVALGLCGVLRPAERTGAALRIAGLAGPALFVLAAIATAALTGGLLDYPAAAAKTWILVIESALTLSIAATLFLLFLGSEGKSR</sequence>
<evidence type="ECO:0000256" key="4">
    <source>
        <dbReference type="ARBA" id="ARBA00022692"/>
    </source>
</evidence>
<evidence type="ECO:0000259" key="8">
    <source>
        <dbReference type="Pfam" id="PF04039"/>
    </source>
</evidence>
<dbReference type="InterPro" id="IPR025383">
    <property type="entry name" value="MrpA_C/MbhD"/>
</dbReference>
<dbReference type="Pfam" id="PF13244">
    <property type="entry name" value="MbhD"/>
    <property type="match status" value="1"/>
</dbReference>
<dbReference type="Pfam" id="PF04039">
    <property type="entry name" value="MnhB"/>
    <property type="match status" value="1"/>
</dbReference>
<dbReference type="InterPro" id="IPR046806">
    <property type="entry name" value="MrpA_C/MbhE"/>
</dbReference>
<feature type="transmembrane region" description="Helical" evidence="7">
    <location>
        <begin position="52"/>
        <end position="72"/>
    </location>
</feature>
<dbReference type="STRING" id="1449351.RISW2_05875"/>
<keyword evidence="12" id="KW-1185">Reference proteome</keyword>
<protein>
    <recommendedName>
        <fullName evidence="13">Sodium:proton antiporter</fullName>
    </recommendedName>
</protein>
<feature type="transmembrane region" description="Helical" evidence="7">
    <location>
        <begin position="93"/>
        <end position="119"/>
    </location>
</feature>
<proteinExistence type="inferred from homology"/>
<comment type="caution">
    <text evidence="11">The sequence shown here is derived from an EMBL/GenBank/DDBJ whole genome shotgun (WGS) entry which is preliminary data.</text>
</comment>
<feature type="transmembrane region" description="Helical" evidence="7">
    <location>
        <begin position="270"/>
        <end position="291"/>
    </location>
</feature>
<keyword evidence="6 7" id="KW-0472">Membrane</keyword>
<evidence type="ECO:0000256" key="6">
    <source>
        <dbReference type="ARBA" id="ARBA00023136"/>
    </source>
</evidence>
<dbReference type="AlphaFoldDB" id="X7F953"/>
<evidence type="ECO:0000256" key="2">
    <source>
        <dbReference type="ARBA" id="ARBA00009425"/>
    </source>
</evidence>
<feature type="domain" description="MrpA C-terminal/MbhE" evidence="10">
    <location>
        <begin position="112"/>
        <end position="162"/>
    </location>
</feature>
<evidence type="ECO:0000256" key="7">
    <source>
        <dbReference type="SAM" id="Phobius"/>
    </source>
</evidence>
<name>X7F953_9RHOB</name>
<gene>
    <name evidence="11" type="ORF">RISW2_05875</name>
</gene>
<dbReference type="InterPro" id="IPR050622">
    <property type="entry name" value="CPA3_antiporter_subunitB"/>
</dbReference>
<accession>X7F953</accession>
<dbReference type="InterPro" id="IPR007182">
    <property type="entry name" value="MnhB"/>
</dbReference>
<feature type="transmembrane region" description="Helical" evidence="7">
    <location>
        <begin position="29"/>
        <end position="46"/>
    </location>
</feature>
<keyword evidence="5 7" id="KW-1133">Transmembrane helix</keyword>
<organism evidence="11 12">
    <name type="scientific">Roseivivax isoporae LMG 25204</name>
    <dbReference type="NCBI Taxonomy" id="1449351"/>
    <lineage>
        <taxon>Bacteria</taxon>
        <taxon>Pseudomonadati</taxon>
        <taxon>Pseudomonadota</taxon>
        <taxon>Alphaproteobacteria</taxon>
        <taxon>Rhodobacterales</taxon>
        <taxon>Roseobacteraceae</taxon>
        <taxon>Roseivivax</taxon>
    </lineage>
</organism>
<feature type="transmembrane region" description="Helical" evidence="7">
    <location>
        <begin position="236"/>
        <end position="258"/>
    </location>
</feature>
<dbReference type="Pfam" id="PF20501">
    <property type="entry name" value="MbhE"/>
    <property type="match status" value="1"/>
</dbReference>
<evidence type="ECO:0000313" key="12">
    <source>
        <dbReference type="Proteomes" id="UP000023430"/>
    </source>
</evidence>
<feature type="domain" description="MrpA C-terminal/MbhD" evidence="9">
    <location>
        <begin position="12"/>
        <end position="72"/>
    </location>
</feature>
<feature type="transmembrane region" description="Helical" evidence="7">
    <location>
        <begin position="174"/>
        <end position="198"/>
    </location>
</feature>
<dbReference type="PANTHER" id="PTHR33932">
    <property type="entry name" value="NA(+)/H(+) ANTIPORTER SUBUNIT B"/>
    <property type="match status" value="1"/>
</dbReference>
<comment type="subcellular location">
    <subcellularLocation>
        <location evidence="1">Cell membrane</location>
        <topology evidence="1">Multi-pass membrane protein</topology>
    </subcellularLocation>
</comment>
<feature type="transmembrane region" description="Helical" evidence="7">
    <location>
        <begin position="139"/>
        <end position="162"/>
    </location>
</feature>
<evidence type="ECO:0008006" key="13">
    <source>
        <dbReference type="Google" id="ProtNLM"/>
    </source>
</evidence>
<feature type="domain" description="Na+/H+ antiporter MnhB subunit-related protein" evidence="8">
    <location>
        <begin position="178"/>
        <end position="277"/>
    </location>
</feature>
<evidence type="ECO:0000259" key="10">
    <source>
        <dbReference type="Pfam" id="PF20501"/>
    </source>
</evidence>
<dbReference type="RefSeq" id="WP_051491989.1">
    <property type="nucleotide sequence ID" value="NZ_JAME01000017.1"/>
</dbReference>
<evidence type="ECO:0000313" key="11">
    <source>
        <dbReference type="EMBL" id="ETX28621.1"/>
    </source>
</evidence>
<reference evidence="11 12" key="1">
    <citation type="submission" date="2014-01" db="EMBL/GenBank/DDBJ databases">
        <title>Roseivivax isoporae LMG 25204 Genome Sequencing.</title>
        <authorList>
            <person name="Lai Q."/>
            <person name="Li G."/>
            <person name="Shao Z."/>
        </authorList>
    </citation>
    <scope>NUCLEOTIDE SEQUENCE [LARGE SCALE GENOMIC DNA]</scope>
    <source>
        <strain evidence="11 12">LMG 25204</strain>
    </source>
</reference>
<feature type="transmembrane region" description="Helical" evidence="7">
    <location>
        <begin position="6"/>
        <end position="22"/>
    </location>
</feature>
<dbReference type="GO" id="GO:0005886">
    <property type="term" value="C:plasma membrane"/>
    <property type="evidence" value="ECO:0007669"/>
    <property type="project" value="UniProtKB-SubCell"/>
</dbReference>
<dbReference type="PATRIC" id="fig|1449351.3.peg.2485"/>
<keyword evidence="4 7" id="KW-0812">Transmembrane</keyword>
<evidence type="ECO:0000256" key="5">
    <source>
        <dbReference type="ARBA" id="ARBA00022989"/>
    </source>
</evidence>
<evidence type="ECO:0000256" key="3">
    <source>
        <dbReference type="ARBA" id="ARBA00022475"/>
    </source>
</evidence>
<evidence type="ECO:0000259" key="9">
    <source>
        <dbReference type="Pfam" id="PF13244"/>
    </source>
</evidence>
<dbReference type="Proteomes" id="UP000023430">
    <property type="component" value="Unassembled WGS sequence"/>
</dbReference>
<keyword evidence="3" id="KW-1003">Cell membrane</keyword>
<dbReference type="OrthoDB" id="4962908at2"/>
<dbReference type="eggNOG" id="COG2111">
    <property type="taxonomic scope" value="Bacteria"/>
</dbReference>
<evidence type="ECO:0000256" key="1">
    <source>
        <dbReference type="ARBA" id="ARBA00004651"/>
    </source>
</evidence>
<feature type="transmembrane region" description="Helical" evidence="7">
    <location>
        <begin position="204"/>
        <end position="224"/>
    </location>
</feature>
<dbReference type="EMBL" id="JAME01000017">
    <property type="protein sequence ID" value="ETX28621.1"/>
    <property type="molecule type" value="Genomic_DNA"/>
</dbReference>
<dbReference type="PANTHER" id="PTHR33932:SF4">
    <property type="entry name" value="NA(+)_H(+) ANTIPORTER SUBUNIT B"/>
    <property type="match status" value="1"/>
</dbReference>